<gene>
    <name evidence="2" type="ORF">BDLFYP24_01810</name>
    <name evidence="1" type="ORF">GBB04_00320</name>
</gene>
<evidence type="ECO:0000313" key="1">
    <source>
        <dbReference type="EMBL" id="KAB7462275.1"/>
    </source>
</evidence>
<reference evidence="2" key="2">
    <citation type="submission" date="2019-11" db="EMBL/GenBank/DDBJ databases">
        <authorList>
            <person name="Feng L."/>
        </authorList>
    </citation>
    <scope>NUCLEOTIDE SEQUENCE</scope>
    <source>
        <strain evidence="2">BdentiumLFYP24</strain>
    </source>
</reference>
<dbReference type="RefSeq" id="WP_129879729.1">
    <property type="nucleotide sequence ID" value="NZ_CACRSP010000004.1"/>
</dbReference>
<reference evidence="1 3" key="1">
    <citation type="journal article" date="2019" name="Nat. Med.">
        <title>A library of human gut bacterial isolates paired with longitudinal multiomics data enables mechanistic microbiome research.</title>
        <authorList>
            <person name="Poyet M."/>
            <person name="Groussin M."/>
            <person name="Gibbons S.M."/>
            <person name="Avila-Pacheco J."/>
            <person name="Jiang X."/>
            <person name="Kearney S.M."/>
            <person name="Perrotta A.R."/>
            <person name="Berdy B."/>
            <person name="Zhao S."/>
            <person name="Lieberman T.D."/>
            <person name="Swanson P.K."/>
            <person name="Smith M."/>
            <person name="Roesemann S."/>
            <person name="Alexander J.E."/>
            <person name="Rich S.A."/>
            <person name="Livny J."/>
            <person name="Vlamakis H."/>
            <person name="Clish C."/>
            <person name="Bullock K."/>
            <person name="Deik A."/>
            <person name="Scott J."/>
            <person name="Pierce K.A."/>
            <person name="Xavier R.J."/>
            <person name="Alm E.J."/>
        </authorList>
    </citation>
    <scope>NUCLEOTIDE SEQUENCE [LARGE SCALE GENOMIC DNA]</scope>
    <source>
        <strain evidence="1 3">BIOML-A2</strain>
    </source>
</reference>
<evidence type="ECO:0008006" key="4">
    <source>
        <dbReference type="Google" id="ProtNLM"/>
    </source>
</evidence>
<organism evidence="2">
    <name type="scientific">Bifidobacterium dentium</name>
    <dbReference type="NCBI Taxonomy" id="1689"/>
    <lineage>
        <taxon>Bacteria</taxon>
        <taxon>Bacillati</taxon>
        <taxon>Actinomycetota</taxon>
        <taxon>Actinomycetes</taxon>
        <taxon>Bifidobacteriales</taxon>
        <taxon>Bifidobacteriaceae</taxon>
        <taxon>Bifidobacterium</taxon>
    </lineage>
</organism>
<dbReference type="AlphaFoldDB" id="A0A6N2T3A2"/>
<protein>
    <recommendedName>
        <fullName evidence="4">Gp77 phage protein</fullName>
    </recommendedName>
</protein>
<dbReference type="Proteomes" id="UP000429211">
    <property type="component" value="Unassembled WGS sequence"/>
</dbReference>
<dbReference type="EMBL" id="WDPD01000001">
    <property type="protein sequence ID" value="KAB7462275.1"/>
    <property type="molecule type" value="Genomic_DNA"/>
</dbReference>
<evidence type="ECO:0000313" key="2">
    <source>
        <dbReference type="EMBL" id="VYT00198.1"/>
    </source>
</evidence>
<sequence>MGEFEDSKRIALQRQGWHCLRCGVNIHDPARWPGRSGHHRQLRRAADPDVRHSPANIVELCGSGDTGCHGWVHRHVAEAERLGLIVPFGMDPLAIPVRDWRGKWFRLNQDGTAVALTQTEIILLQTKGNQQ</sequence>
<name>A0A6N2T3A2_9BIFI</name>
<proteinExistence type="predicted"/>
<accession>A0A6N2T3A2</accession>
<dbReference type="EMBL" id="CACRSP010000004">
    <property type="protein sequence ID" value="VYT00198.1"/>
    <property type="molecule type" value="Genomic_DNA"/>
</dbReference>
<evidence type="ECO:0000313" key="3">
    <source>
        <dbReference type="Proteomes" id="UP000429211"/>
    </source>
</evidence>